<evidence type="ECO:0000313" key="3">
    <source>
        <dbReference type="Proteomes" id="UP001500469"/>
    </source>
</evidence>
<proteinExistence type="predicted"/>
<protein>
    <recommendedName>
        <fullName evidence="1">Transposase IS200-like domain-containing protein</fullName>
    </recommendedName>
</protein>
<evidence type="ECO:0000259" key="1">
    <source>
        <dbReference type="SMART" id="SM01321"/>
    </source>
</evidence>
<keyword evidence="3" id="KW-1185">Reference proteome</keyword>
<dbReference type="Gene3D" id="3.30.70.1290">
    <property type="entry name" value="Transposase IS200-like"/>
    <property type="match status" value="1"/>
</dbReference>
<dbReference type="SMART" id="SM01321">
    <property type="entry name" value="Y1_Tnp"/>
    <property type="match status" value="1"/>
</dbReference>
<dbReference type="Proteomes" id="UP001500469">
    <property type="component" value="Unassembled WGS sequence"/>
</dbReference>
<dbReference type="SUPFAM" id="SSF143422">
    <property type="entry name" value="Transposase IS200-like"/>
    <property type="match status" value="1"/>
</dbReference>
<dbReference type="PANTHER" id="PTHR34322:SF2">
    <property type="entry name" value="TRANSPOSASE IS200-LIKE DOMAIN-CONTAINING PROTEIN"/>
    <property type="match status" value="1"/>
</dbReference>
<organism evidence="2 3">
    <name type="scientific">Algoriphagus jejuensis</name>
    <dbReference type="NCBI Taxonomy" id="419934"/>
    <lineage>
        <taxon>Bacteria</taxon>
        <taxon>Pseudomonadati</taxon>
        <taxon>Bacteroidota</taxon>
        <taxon>Cytophagia</taxon>
        <taxon>Cytophagales</taxon>
        <taxon>Cyclobacteriaceae</taxon>
        <taxon>Algoriphagus</taxon>
    </lineage>
</organism>
<dbReference type="RefSeq" id="WP_343854105.1">
    <property type="nucleotide sequence ID" value="NZ_BAAAFI010000045.1"/>
</dbReference>
<dbReference type="EMBL" id="BAAAFI010000045">
    <property type="protein sequence ID" value="GAA0880639.1"/>
    <property type="molecule type" value="Genomic_DNA"/>
</dbReference>
<comment type="caution">
    <text evidence="2">The sequence shown here is derived from an EMBL/GenBank/DDBJ whole genome shotgun (WGS) entry which is preliminary data.</text>
</comment>
<accession>A0ABP3YGU3</accession>
<dbReference type="InterPro" id="IPR002686">
    <property type="entry name" value="Transposase_17"/>
</dbReference>
<dbReference type="InterPro" id="IPR036515">
    <property type="entry name" value="Transposase_17_sf"/>
</dbReference>
<sequence length="187" mass="21966">MTGSRIPFEEGAFYHVWTHANGTENLFREDENYRFFLSKYSLHISPMAKTFAYCLMPNHFHFMIQVRESPETECGKAFGNLLNSYSQAFNKKYGRKGSLFIQNLNRRKIESDSYYSRCVTYIHQNPSHHGFVKDFKEWKHSSWKALVSEKPTNLERQSVLEWFGGILGIAAAHEIEHDPENEWLFGK</sequence>
<feature type="domain" description="Transposase IS200-like" evidence="1">
    <location>
        <begin position="9"/>
        <end position="125"/>
    </location>
</feature>
<gene>
    <name evidence="2" type="ORF">GCM10009119_36090</name>
</gene>
<dbReference type="PANTHER" id="PTHR34322">
    <property type="entry name" value="TRANSPOSASE, Y1_TNP DOMAIN-CONTAINING"/>
    <property type="match status" value="1"/>
</dbReference>
<evidence type="ECO:0000313" key="2">
    <source>
        <dbReference type="EMBL" id="GAA0880639.1"/>
    </source>
</evidence>
<name>A0ABP3YGU3_9BACT</name>
<reference evidence="3" key="1">
    <citation type="journal article" date="2019" name="Int. J. Syst. Evol. Microbiol.">
        <title>The Global Catalogue of Microorganisms (GCM) 10K type strain sequencing project: providing services to taxonomists for standard genome sequencing and annotation.</title>
        <authorList>
            <consortium name="The Broad Institute Genomics Platform"/>
            <consortium name="The Broad Institute Genome Sequencing Center for Infectious Disease"/>
            <person name="Wu L."/>
            <person name="Ma J."/>
        </authorList>
    </citation>
    <scope>NUCLEOTIDE SEQUENCE [LARGE SCALE GENOMIC DNA]</scope>
    <source>
        <strain evidence="3">JCM 16112</strain>
    </source>
</reference>